<feature type="region of interest" description="Disordered" evidence="5">
    <location>
        <begin position="39"/>
        <end position="74"/>
    </location>
</feature>
<dbReference type="Pfam" id="PF03807">
    <property type="entry name" value="F420_oxidored"/>
    <property type="match status" value="1"/>
</dbReference>
<dbReference type="RefSeq" id="XP_064734092.1">
    <property type="nucleotide sequence ID" value="XM_064868595.1"/>
</dbReference>
<organism evidence="9 10">
    <name type="scientific">Knufia obscura</name>
    <dbReference type="NCBI Taxonomy" id="1635080"/>
    <lineage>
        <taxon>Eukaryota</taxon>
        <taxon>Fungi</taxon>
        <taxon>Dikarya</taxon>
        <taxon>Ascomycota</taxon>
        <taxon>Pezizomycotina</taxon>
        <taxon>Eurotiomycetes</taxon>
        <taxon>Chaetothyriomycetidae</taxon>
        <taxon>Chaetothyriales</taxon>
        <taxon>Trichomeriaceae</taxon>
        <taxon>Knufia</taxon>
    </lineage>
</organism>
<reference evidence="9 10" key="1">
    <citation type="journal article" date="2023" name="Res Sq">
        <title>Genomic and morphological characterization of Knufia obscura isolated from the Mars 2020 spacecraft assembly facility.</title>
        <authorList>
            <person name="Chander A.M."/>
            <person name="Teixeira M.M."/>
            <person name="Singh N.K."/>
            <person name="Williams M.P."/>
            <person name="Parker C.W."/>
            <person name="Leo P."/>
            <person name="Stajich J.E."/>
            <person name="Torok T."/>
            <person name="Tighe S."/>
            <person name="Mason C.E."/>
            <person name="Venkateswaran K."/>
        </authorList>
    </citation>
    <scope>NUCLEOTIDE SEQUENCE [LARGE SCALE GENOMIC DNA]</scope>
    <source>
        <strain evidence="9 10">CCFEE 5817</strain>
    </source>
</reference>
<proteinExistence type="inferred from homology"/>
<dbReference type="EMBL" id="JAVHJV010000001">
    <property type="protein sequence ID" value="KAK5946002.1"/>
    <property type="molecule type" value="Genomic_DNA"/>
</dbReference>
<keyword evidence="6" id="KW-0472">Membrane</keyword>
<dbReference type="HAMAP" id="MF_01925">
    <property type="entry name" value="P5C_reductase"/>
    <property type="match status" value="1"/>
</dbReference>
<dbReference type="InterPro" id="IPR000304">
    <property type="entry name" value="Pyrroline-COOH_reductase"/>
</dbReference>
<dbReference type="InterPro" id="IPR028939">
    <property type="entry name" value="P5C_Rdtase_cat_N"/>
</dbReference>
<dbReference type="InterPro" id="IPR029036">
    <property type="entry name" value="P5CR_dimer"/>
</dbReference>
<evidence type="ECO:0000313" key="10">
    <source>
        <dbReference type="Proteomes" id="UP001334248"/>
    </source>
</evidence>
<evidence type="ECO:0000259" key="7">
    <source>
        <dbReference type="Pfam" id="PF03807"/>
    </source>
</evidence>
<sequence length="868" mass="94311">MSGLRMPSEKSMTLTLLGCGNLGTAILSGILDSISQHSNQSAAPSSAYPDSGTATSTTTEPTSNGTQDTSNTPSRFIACVRSPASAKRIKTAVAEFSAEVEILQNENVKGVQAADVVILGCKPYMIADILRESGMQEALSGKLLISICAGVPVDQISDALYRTPYAQVMDGSIDNPCNICRVMPNTAALVRESMTVIATTTPPLPKHYQDLTDWLFTQVGQTVQLPPGMMDVSTALCGSGPAFLALYLEALGDGAVAMGLPRAEAQKMAAQTMKGTAAMVLNGEHPALVREKVCTPGGCTVGGLIELEEGGVRSAVSRGVRRATVVASQLGKGASGVNGMIPFETISLAQAVDSKRTMAMSPHKSLFSYNVTQPYPFKWFTPVVVIGFVCATALFSFLNFVANGYYLVNEVSTDPNATISRSTSVRNMPSFFASKVQATCQPTLLTPEAVVFTNQTALTYTITSIARPVGDDIISSLEYHNNVLENCSISNIDIDLQSFDRLANQLAFNQWGVFVRTYLRCDVHGADGIVTINMTHGYDYEPDTLSYGKLYTFLGTGFLKRNRTMKPGLWWGESLMSWYWIYISNAMQIIRSDKVSAGEAPIRKGTLSFSRNEEVTDVTSLHFFDIDYRLIIENEDFSYNFVYPGDYGESRNVADLDKQQAYPNIWIPADSLAKSTYYTVLTDLGQKSVVPNILNDQNLLEHFTANFSLVQEQYSFSNARPGPADAPFDPENDTINNTASQIPSSVISASYLCQVPKMKSAGNLLMSILIADLVFLQALWTVFVLIVDSFMLKNEKRAAHGDATNQWNKSIHGQWRTTSEDEPGYDSTPIDLSGADGSTRRAGYQRQTSSQYNLLPVLGSQDVDGAAN</sequence>
<keyword evidence="2 4" id="KW-0521">NADP</keyword>
<evidence type="ECO:0000259" key="8">
    <source>
        <dbReference type="Pfam" id="PF14748"/>
    </source>
</evidence>
<dbReference type="GeneID" id="89993590"/>
<feature type="transmembrane region" description="Helical" evidence="6">
    <location>
        <begin position="764"/>
        <end position="787"/>
    </location>
</feature>
<comment type="caution">
    <text evidence="9">The sequence shown here is derived from an EMBL/GenBank/DDBJ whole genome shotgun (WGS) entry which is preliminary data.</text>
</comment>
<feature type="transmembrane region" description="Helical" evidence="6">
    <location>
        <begin position="379"/>
        <end position="402"/>
    </location>
</feature>
<dbReference type="Proteomes" id="UP001334248">
    <property type="component" value="Unassembled WGS sequence"/>
</dbReference>
<dbReference type="PROSITE" id="PS00521">
    <property type="entry name" value="P5CR"/>
    <property type="match status" value="1"/>
</dbReference>
<dbReference type="EC" id="1.5.1.2" evidence="4"/>
<dbReference type="NCBIfam" id="TIGR00112">
    <property type="entry name" value="proC"/>
    <property type="match status" value="1"/>
</dbReference>
<evidence type="ECO:0000256" key="2">
    <source>
        <dbReference type="ARBA" id="ARBA00022857"/>
    </source>
</evidence>
<evidence type="ECO:0000256" key="6">
    <source>
        <dbReference type="SAM" id="Phobius"/>
    </source>
</evidence>
<feature type="domain" description="Pyrroline-5-carboxylate reductase dimerisation" evidence="8">
    <location>
        <begin position="229"/>
        <end position="329"/>
    </location>
</feature>
<dbReference type="InterPro" id="IPR036291">
    <property type="entry name" value="NAD(P)-bd_dom_sf"/>
</dbReference>
<evidence type="ECO:0000313" key="9">
    <source>
        <dbReference type="EMBL" id="KAK5946002.1"/>
    </source>
</evidence>
<name>A0ABR0RZF3_9EURO</name>
<evidence type="ECO:0000256" key="4">
    <source>
        <dbReference type="RuleBase" id="RU003903"/>
    </source>
</evidence>
<feature type="region of interest" description="Disordered" evidence="5">
    <location>
        <begin position="816"/>
        <end position="847"/>
    </location>
</feature>
<evidence type="ECO:0000256" key="5">
    <source>
        <dbReference type="SAM" id="MobiDB-lite"/>
    </source>
</evidence>
<dbReference type="Gene3D" id="1.10.3730.10">
    <property type="entry name" value="ProC C-terminal domain-like"/>
    <property type="match status" value="1"/>
</dbReference>
<dbReference type="SUPFAM" id="SSF48179">
    <property type="entry name" value="6-phosphogluconate dehydrogenase C-terminal domain-like"/>
    <property type="match status" value="1"/>
</dbReference>
<dbReference type="InterPro" id="IPR053790">
    <property type="entry name" value="P5CR-like_CS"/>
</dbReference>
<dbReference type="Pfam" id="PF14748">
    <property type="entry name" value="P5CR_dimer"/>
    <property type="match status" value="1"/>
</dbReference>
<keyword evidence="4" id="KW-0028">Amino-acid biosynthesis</keyword>
<dbReference type="GO" id="GO:0004735">
    <property type="term" value="F:pyrroline-5-carboxylate reductase activity"/>
    <property type="evidence" value="ECO:0007669"/>
    <property type="project" value="UniProtKB-EC"/>
</dbReference>
<feature type="domain" description="Pyrroline-5-carboxylate reductase catalytic N-terminal" evidence="7">
    <location>
        <begin position="73"/>
        <end position="150"/>
    </location>
</feature>
<dbReference type="Gene3D" id="3.40.50.720">
    <property type="entry name" value="NAD(P)-binding Rossmann-like Domain"/>
    <property type="match status" value="1"/>
</dbReference>
<accession>A0ABR0RZF3</accession>
<gene>
    <name evidence="9" type="primary">PRO3</name>
    <name evidence="9" type="ORF">PMZ80_000141</name>
</gene>
<keyword evidence="10" id="KW-1185">Reference proteome</keyword>
<comment type="similarity">
    <text evidence="1 4">Belongs to the pyrroline-5-carboxylate reductase family.</text>
</comment>
<feature type="compositionally biased region" description="Low complexity" evidence="5">
    <location>
        <begin position="51"/>
        <end position="66"/>
    </location>
</feature>
<dbReference type="PANTHER" id="PTHR11645">
    <property type="entry name" value="PYRROLINE-5-CARBOXYLATE REDUCTASE"/>
    <property type="match status" value="1"/>
</dbReference>
<evidence type="ECO:0000256" key="3">
    <source>
        <dbReference type="ARBA" id="ARBA00023002"/>
    </source>
</evidence>
<comment type="catalytic activity">
    <reaction evidence="4">
        <text>L-proline + NADP(+) = (S)-1-pyrroline-5-carboxylate + NADPH + 2 H(+)</text>
        <dbReference type="Rhea" id="RHEA:14109"/>
        <dbReference type="ChEBI" id="CHEBI:15378"/>
        <dbReference type="ChEBI" id="CHEBI:17388"/>
        <dbReference type="ChEBI" id="CHEBI:57783"/>
        <dbReference type="ChEBI" id="CHEBI:58349"/>
        <dbReference type="ChEBI" id="CHEBI:60039"/>
        <dbReference type="EC" id="1.5.1.2"/>
    </reaction>
</comment>
<keyword evidence="4" id="KW-0641">Proline biosynthesis</keyword>
<dbReference type="InterPro" id="IPR008927">
    <property type="entry name" value="6-PGluconate_DH-like_C_sf"/>
</dbReference>
<protein>
    <recommendedName>
        <fullName evidence="4">Pyrroline-5-carboxylate reductase</fullName>
        <ecNumber evidence="4">1.5.1.2</ecNumber>
    </recommendedName>
</protein>
<keyword evidence="3 4" id="KW-0560">Oxidoreductase</keyword>
<comment type="pathway">
    <text evidence="4">Amino-acid biosynthesis; L-proline biosynthesis; L-proline from L-glutamate 5-semialdehyde: step 1/1.</text>
</comment>
<dbReference type="SUPFAM" id="SSF51735">
    <property type="entry name" value="NAD(P)-binding Rossmann-fold domains"/>
    <property type="match status" value="1"/>
</dbReference>
<keyword evidence="6" id="KW-0812">Transmembrane</keyword>
<keyword evidence="6" id="KW-1133">Transmembrane helix</keyword>
<evidence type="ECO:0000256" key="1">
    <source>
        <dbReference type="ARBA" id="ARBA00005525"/>
    </source>
</evidence>
<dbReference type="PANTHER" id="PTHR11645:SF0">
    <property type="entry name" value="PYRROLINE-5-CARBOXYLATE REDUCTASE 3"/>
    <property type="match status" value="1"/>
</dbReference>